<evidence type="ECO:0000313" key="4">
    <source>
        <dbReference type="Proteomes" id="UP001597375"/>
    </source>
</evidence>
<evidence type="ECO:0000256" key="1">
    <source>
        <dbReference type="SAM" id="SignalP"/>
    </source>
</evidence>
<feature type="domain" description="Ice-binding protein C-terminal" evidence="2">
    <location>
        <begin position="241"/>
        <end position="264"/>
    </location>
</feature>
<feature type="signal peptide" evidence="1">
    <location>
        <begin position="1"/>
        <end position="21"/>
    </location>
</feature>
<dbReference type="InterPro" id="IPR013424">
    <property type="entry name" value="Ice-binding_C"/>
</dbReference>
<organism evidence="3 4">
    <name type="scientific">Luteolibacter algae</name>
    <dbReference type="NCBI Taxonomy" id="454151"/>
    <lineage>
        <taxon>Bacteria</taxon>
        <taxon>Pseudomonadati</taxon>
        <taxon>Verrucomicrobiota</taxon>
        <taxon>Verrucomicrobiia</taxon>
        <taxon>Verrucomicrobiales</taxon>
        <taxon>Verrucomicrobiaceae</taxon>
        <taxon>Luteolibacter</taxon>
    </lineage>
</organism>
<dbReference type="RefSeq" id="WP_386818373.1">
    <property type="nucleotide sequence ID" value="NZ_JBHUIT010000002.1"/>
</dbReference>
<name>A0ABW5D4H4_9BACT</name>
<protein>
    <submittedName>
        <fullName evidence="3">PEP-CTERM sorting domain-containing protein</fullName>
    </submittedName>
</protein>
<keyword evidence="4" id="KW-1185">Reference proteome</keyword>
<keyword evidence="1" id="KW-0732">Signal</keyword>
<reference evidence="4" key="1">
    <citation type="journal article" date="2019" name="Int. J. Syst. Evol. Microbiol.">
        <title>The Global Catalogue of Microorganisms (GCM) 10K type strain sequencing project: providing services to taxonomists for standard genome sequencing and annotation.</title>
        <authorList>
            <consortium name="The Broad Institute Genomics Platform"/>
            <consortium name="The Broad Institute Genome Sequencing Center for Infectious Disease"/>
            <person name="Wu L."/>
            <person name="Ma J."/>
        </authorList>
    </citation>
    <scope>NUCLEOTIDE SEQUENCE [LARGE SCALE GENOMIC DNA]</scope>
    <source>
        <strain evidence="4">CGMCC 4.7106</strain>
    </source>
</reference>
<dbReference type="Proteomes" id="UP001597375">
    <property type="component" value="Unassembled WGS sequence"/>
</dbReference>
<dbReference type="Pfam" id="PF07589">
    <property type="entry name" value="PEP-CTERM"/>
    <property type="match status" value="1"/>
</dbReference>
<sequence length="264" mass="27059">MKNKFAPILGVSSALALTSHAAVIEFTSPDYANGSLDSNSAWNAQAGWNVADVSGVGNINTTTNTQIAVYNSPVKLTAGQSFSYSVNLQFSGTFTQTTTTNGFSYLFLSGLKADSTATSVATGGTAADANIQVLAQSDSYRLLNNFGSVTGSGTIGTGQLNGGDILKYDYSLTLGADAASTTYSVRLQNLTDGTDTGLGTITGVDASIYTALTGTGAYSFVQSISPTSSGFTGVQVNSFETVPEPSSIALLGLGGLALLGRRRR</sequence>
<proteinExistence type="predicted"/>
<evidence type="ECO:0000313" key="3">
    <source>
        <dbReference type="EMBL" id="MFD2255717.1"/>
    </source>
</evidence>
<comment type="caution">
    <text evidence="3">The sequence shown here is derived from an EMBL/GenBank/DDBJ whole genome shotgun (WGS) entry which is preliminary data.</text>
</comment>
<gene>
    <name evidence="3" type="ORF">ACFSSA_03430</name>
</gene>
<dbReference type="NCBIfam" id="TIGR02595">
    <property type="entry name" value="PEP_CTERM"/>
    <property type="match status" value="1"/>
</dbReference>
<evidence type="ECO:0000259" key="2">
    <source>
        <dbReference type="Pfam" id="PF07589"/>
    </source>
</evidence>
<feature type="chain" id="PRO_5045183018" evidence="1">
    <location>
        <begin position="22"/>
        <end position="264"/>
    </location>
</feature>
<dbReference type="EMBL" id="JBHUIT010000002">
    <property type="protein sequence ID" value="MFD2255717.1"/>
    <property type="molecule type" value="Genomic_DNA"/>
</dbReference>
<accession>A0ABW5D4H4</accession>